<dbReference type="EMBL" id="FRDI01000003">
    <property type="protein sequence ID" value="SHN55480.1"/>
    <property type="molecule type" value="Genomic_DNA"/>
</dbReference>
<evidence type="ECO:0000313" key="2">
    <source>
        <dbReference type="EMBL" id="SHN55480.1"/>
    </source>
</evidence>
<evidence type="ECO:0008006" key="4">
    <source>
        <dbReference type="Google" id="ProtNLM"/>
    </source>
</evidence>
<feature type="transmembrane region" description="Helical" evidence="1">
    <location>
        <begin position="68"/>
        <end position="88"/>
    </location>
</feature>
<evidence type="ECO:0000313" key="3">
    <source>
        <dbReference type="Proteomes" id="UP000186469"/>
    </source>
</evidence>
<protein>
    <recommendedName>
        <fullName evidence="4">B box-type domain-containing protein</fullName>
    </recommendedName>
</protein>
<accession>A0A1M7SAG5</accession>
<dbReference type="OrthoDB" id="5405902at2"/>
<keyword evidence="1" id="KW-0472">Membrane</keyword>
<feature type="transmembrane region" description="Helical" evidence="1">
    <location>
        <begin position="142"/>
        <end position="169"/>
    </location>
</feature>
<sequence>MKCCNHTTIDAVAACKSCGRGLCSECADVYDIPTCPKCFAKQKEQELCECKDNISNTCQDMKYGSMRALLSIVWHGIFLSWGLLILFNALYHGKVVNGDVIGNIMMAWGFGGLPWAFSTILKRDDSIEAQVRRATETAGEGCVGLVFKLFFGIVIGAVASPILFIYNIYKYSTCKKKTLEAKVQLDNMS</sequence>
<proteinExistence type="predicted"/>
<dbReference type="AlphaFoldDB" id="A0A1M7SAG5"/>
<feature type="transmembrane region" description="Helical" evidence="1">
    <location>
        <begin position="100"/>
        <end position="121"/>
    </location>
</feature>
<evidence type="ECO:0000256" key="1">
    <source>
        <dbReference type="SAM" id="Phobius"/>
    </source>
</evidence>
<gene>
    <name evidence="2" type="ORF">SAMN02745728_00677</name>
</gene>
<reference evidence="2 3" key="1">
    <citation type="submission" date="2016-12" db="EMBL/GenBank/DDBJ databases">
        <authorList>
            <person name="Song W.-J."/>
            <person name="Kurnit D.M."/>
        </authorList>
    </citation>
    <scope>NUCLEOTIDE SEQUENCE [LARGE SCALE GENOMIC DNA]</scope>
    <source>
        <strain evidence="2 3">DSM 11393</strain>
    </source>
</reference>
<dbReference type="Proteomes" id="UP000186469">
    <property type="component" value="Unassembled WGS sequence"/>
</dbReference>
<keyword evidence="1" id="KW-0812">Transmembrane</keyword>
<organism evidence="2 3">
    <name type="scientific">Desulfovibrio litoralis DSM 11393</name>
    <dbReference type="NCBI Taxonomy" id="1121455"/>
    <lineage>
        <taxon>Bacteria</taxon>
        <taxon>Pseudomonadati</taxon>
        <taxon>Thermodesulfobacteriota</taxon>
        <taxon>Desulfovibrionia</taxon>
        <taxon>Desulfovibrionales</taxon>
        <taxon>Desulfovibrionaceae</taxon>
        <taxon>Desulfovibrio</taxon>
    </lineage>
</organism>
<keyword evidence="1" id="KW-1133">Transmembrane helix</keyword>
<name>A0A1M7SAG5_9BACT</name>
<keyword evidence="3" id="KW-1185">Reference proteome</keyword>
<dbReference type="RefSeq" id="WP_072696368.1">
    <property type="nucleotide sequence ID" value="NZ_FRDI01000003.1"/>
</dbReference>